<protein>
    <recommendedName>
        <fullName evidence="1">C-type lectin domain-containing protein</fullName>
    </recommendedName>
</protein>
<dbReference type="InterPro" id="IPR016186">
    <property type="entry name" value="C-type_lectin-like/link_sf"/>
</dbReference>
<dbReference type="PROSITE" id="PS50041">
    <property type="entry name" value="C_TYPE_LECTIN_2"/>
    <property type="match status" value="1"/>
</dbReference>
<gene>
    <name evidence="2" type="ORF">BRAFLDRAFT_106523</name>
</gene>
<dbReference type="InParanoid" id="C3XV14"/>
<dbReference type="Pfam" id="PF00059">
    <property type="entry name" value="Lectin_C"/>
    <property type="match status" value="1"/>
</dbReference>
<dbReference type="EMBL" id="GG666468">
    <property type="protein sequence ID" value="EEN67940.1"/>
    <property type="molecule type" value="Genomic_DNA"/>
</dbReference>
<dbReference type="CDD" id="cd00037">
    <property type="entry name" value="CLECT"/>
    <property type="match status" value="1"/>
</dbReference>
<dbReference type="PANTHER" id="PTHR22801">
    <property type="entry name" value="LITHOSTATHINE"/>
    <property type="match status" value="1"/>
</dbReference>
<feature type="domain" description="C-type lectin" evidence="1">
    <location>
        <begin position="1"/>
        <end position="90"/>
    </location>
</feature>
<name>C3XV14_BRAFL</name>
<dbReference type="Gene3D" id="3.10.100.10">
    <property type="entry name" value="Mannose-Binding Protein A, subunit A"/>
    <property type="match status" value="1"/>
</dbReference>
<dbReference type="PANTHER" id="PTHR22801:SF63">
    <property type="entry name" value="C-TYPE LECTIN DOMAIN-CONTAINING PROTEIN"/>
    <property type="match status" value="1"/>
</dbReference>
<evidence type="ECO:0000259" key="1">
    <source>
        <dbReference type="PROSITE" id="PS50041"/>
    </source>
</evidence>
<dbReference type="InterPro" id="IPR050801">
    <property type="entry name" value="Ca-Dep_Lectins_ImmuneDev"/>
</dbReference>
<organism>
    <name type="scientific">Branchiostoma floridae</name>
    <name type="common">Florida lancelet</name>
    <name type="synonym">Amphioxus</name>
    <dbReference type="NCBI Taxonomy" id="7739"/>
    <lineage>
        <taxon>Eukaryota</taxon>
        <taxon>Metazoa</taxon>
        <taxon>Chordata</taxon>
        <taxon>Cephalochordata</taxon>
        <taxon>Leptocardii</taxon>
        <taxon>Amphioxiformes</taxon>
        <taxon>Branchiostomatidae</taxon>
        <taxon>Branchiostoma</taxon>
    </lineage>
</organism>
<dbReference type="SUPFAM" id="SSF56436">
    <property type="entry name" value="C-type lectin-like"/>
    <property type="match status" value="1"/>
</dbReference>
<proteinExistence type="predicted"/>
<accession>C3XV14</accession>
<reference evidence="2" key="1">
    <citation type="journal article" date="2008" name="Nature">
        <title>The amphioxus genome and the evolution of the chordate karyotype.</title>
        <authorList>
            <consortium name="US DOE Joint Genome Institute (JGI-PGF)"/>
            <person name="Putnam N.H."/>
            <person name="Butts T."/>
            <person name="Ferrier D.E.K."/>
            <person name="Furlong R.F."/>
            <person name="Hellsten U."/>
            <person name="Kawashima T."/>
            <person name="Robinson-Rechavi M."/>
            <person name="Shoguchi E."/>
            <person name="Terry A."/>
            <person name="Yu J.-K."/>
            <person name="Benito-Gutierrez E.L."/>
            <person name="Dubchak I."/>
            <person name="Garcia-Fernandez J."/>
            <person name="Gibson-Brown J.J."/>
            <person name="Grigoriev I.V."/>
            <person name="Horton A.C."/>
            <person name="de Jong P.J."/>
            <person name="Jurka J."/>
            <person name="Kapitonov V.V."/>
            <person name="Kohara Y."/>
            <person name="Kuroki Y."/>
            <person name="Lindquist E."/>
            <person name="Lucas S."/>
            <person name="Osoegawa K."/>
            <person name="Pennacchio L.A."/>
            <person name="Salamov A.A."/>
            <person name="Satou Y."/>
            <person name="Sauka-Spengler T."/>
            <person name="Schmutz J."/>
            <person name="Shin-I T."/>
            <person name="Toyoda A."/>
            <person name="Bronner-Fraser M."/>
            <person name="Fujiyama A."/>
            <person name="Holland L.Z."/>
            <person name="Holland P.W.H."/>
            <person name="Satoh N."/>
            <person name="Rokhsar D.S."/>
        </authorList>
    </citation>
    <scope>NUCLEOTIDE SEQUENCE [LARGE SCALE GENOMIC DNA]</scope>
    <source>
        <strain evidence="2">S238N-H82</strain>
        <tissue evidence="2">Testes</tissue>
    </source>
</reference>
<sequence length="106" mass="12505">MIKDEATQTFLRAHLRSTSGHRQRSYWIGLDDQNTEGTFLWNDGTPLGDYDKFRSDAPNESRDCVTLWRSRRRARWDIKDCNTRRPYICQLSMCDNENNGQSRITS</sequence>
<dbReference type="AlphaFoldDB" id="C3XV14"/>
<dbReference type="InterPro" id="IPR001304">
    <property type="entry name" value="C-type_lectin-like"/>
</dbReference>
<evidence type="ECO:0000313" key="2">
    <source>
        <dbReference type="EMBL" id="EEN67940.1"/>
    </source>
</evidence>
<dbReference type="InterPro" id="IPR016187">
    <property type="entry name" value="CTDL_fold"/>
</dbReference>